<comment type="caution">
    <text evidence="3">The sequence shown here is derived from an EMBL/GenBank/DDBJ whole genome shotgun (WGS) entry which is preliminary data.</text>
</comment>
<dbReference type="Pfam" id="PF00582">
    <property type="entry name" value="Usp"/>
    <property type="match status" value="1"/>
</dbReference>
<dbReference type="SUPFAM" id="SSF52402">
    <property type="entry name" value="Adenine nucleotide alpha hydrolases-like"/>
    <property type="match status" value="1"/>
</dbReference>
<organism evidence="3 4">
    <name type="scientific">Scytonema millei VB511283</name>
    <dbReference type="NCBI Taxonomy" id="1245923"/>
    <lineage>
        <taxon>Bacteria</taxon>
        <taxon>Bacillati</taxon>
        <taxon>Cyanobacteriota</taxon>
        <taxon>Cyanophyceae</taxon>
        <taxon>Nostocales</taxon>
        <taxon>Scytonemataceae</taxon>
        <taxon>Scytonema</taxon>
    </lineage>
</organism>
<dbReference type="InterPro" id="IPR006016">
    <property type="entry name" value="UspA"/>
</dbReference>
<proteinExistence type="inferred from homology"/>
<protein>
    <submittedName>
        <fullName evidence="3">Universal stress protein</fullName>
    </submittedName>
</protein>
<dbReference type="InterPro" id="IPR014729">
    <property type="entry name" value="Rossmann-like_a/b/a_fold"/>
</dbReference>
<dbReference type="PANTHER" id="PTHR46268">
    <property type="entry name" value="STRESS RESPONSE PROTEIN NHAX"/>
    <property type="match status" value="1"/>
</dbReference>
<dbReference type="CDD" id="cd00293">
    <property type="entry name" value="USP-like"/>
    <property type="match status" value="1"/>
</dbReference>
<dbReference type="Proteomes" id="UP000031532">
    <property type="component" value="Unassembled WGS sequence"/>
</dbReference>
<accession>A0A9X5E2Q5</accession>
<dbReference type="PRINTS" id="PR01438">
    <property type="entry name" value="UNVRSLSTRESS"/>
</dbReference>
<reference evidence="3 4" key="1">
    <citation type="journal article" date="2015" name="Genome Announc.">
        <title>Draft Genome Sequence of the Terrestrial Cyanobacterium Scytonema millei VB511283, Isolated from Eastern India.</title>
        <authorList>
            <person name="Sen D."/>
            <person name="Chandrababunaidu M.M."/>
            <person name="Singh D."/>
            <person name="Sanghi N."/>
            <person name="Ghorai A."/>
            <person name="Mishra G.P."/>
            <person name="Madduluri M."/>
            <person name="Adhikary S.P."/>
            <person name="Tripathy S."/>
        </authorList>
    </citation>
    <scope>NUCLEOTIDE SEQUENCE [LARGE SCALE GENOMIC DNA]</scope>
    <source>
        <strain evidence="3 4">VB511283</strain>
    </source>
</reference>
<comment type="similarity">
    <text evidence="1">Belongs to the universal stress protein A family.</text>
</comment>
<name>A0A9X5E2Q5_9CYAN</name>
<dbReference type="PANTHER" id="PTHR46268:SF8">
    <property type="entry name" value="UNIVERSAL STRESS PROTEIN SLL1388"/>
    <property type="match status" value="1"/>
</dbReference>
<evidence type="ECO:0000313" key="3">
    <source>
        <dbReference type="EMBL" id="NHC34071.1"/>
    </source>
</evidence>
<feature type="domain" description="UspA" evidence="2">
    <location>
        <begin position="3"/>
        <end position="135"/>
    </location>
</feature>
<dbReference type="AlphaFoldDB" id="A0A9X5E2Q5"/>
<dbReference type="Gene3D" id="3.40.50.620">
    <property type="entry name" value="HUPs"/>
    <property type="match status" value="1"/>
</dbReference>
<keyword evidence="4" id="KW-1185">Reference proteome</keyword>
<evidence type="ECO:0000313" key="4">
    <source>
        <dbReference type="Proteomes" id="UP000031532"/>
    </source>
</evidence>
<evidence type="ECO:0000256" key="1">
    <source>
        <dbReference type="ARBA" id="ARBA00008791"/>
    </source>
</evidence>
<sequence>MSFKKVFVAVDGSAQGAVVFEQAVELATKDLANLMVFHAVELGARMTYPSQIEAKTEEGQDVLQGYREKTKDLGISVEFDCRVGNPGSAICDAAKEWGADLIVLGRRGYKGITEVLLGSVSNHVVRNAHCSVLIIQGDLGS</sequence>
<dbReference type="OrthoDB" id="516822at2"/>
<dbReference type="InterPro" id="IPR006015">
    <property type="entry name" value="Universal_stress_UspA"/>
</dbReference>
<gene>
    <name evidence="3" type="ORF">QH73_0005240</name>
</gene>
<evidence type="ECO:0000259" key="2">
    <source>
        <dbReference type="Pfam" id="PF00582"/>
    </source>
</evidence>
<dbReference type="EMBL" id="JTJC03000001">
    <property type="protein sequence ID" value="NHC34071.1"/>
    <property type="molecule type" value="Genomic_DNA"/>
</dbReference>
<dbReference type="RefSeq" id="WP_039717428.1">
    <property type="nucleotide sequence ID" value="NZ_JTJC03000001.1"/>
</dbReference>